<dbReference type="AlphaFoldDB" id="A0A7Z0D7V7"/>
<evidence type="ECO:0000259" key="2">
    <source>
        <dbReference type="Pfam" id="PF01648"/>
    </source>
</evidence>
<keyword evidence="4" id="KW-1185">Reference proteome</keyword>
<dbReference type="RefSeq" id="WP_179444462.1">
    <property type="nucleotide sequence ID" value="NZ_JACBZS010000001.1"/>
</dbReference>
<gene>
    <name evidence="3" type="ORF">GGQ54_001074</name>
</gene>
<keyword evidence="1 3" id="KW-0808">Transferase</keyword>
<protein>
    <submittedName>
        <fullName evidence="3">Phosphopantetheinyl transferase</fullName>
    </submittedName>
</protein>
<evidence type="ECO:0000313" key="3">
    <source>
        <dbReference type="EMBL" id="NYI70514.1"/>
    </source>
</evidence>
<dbReference type="Gene3D" id="3.90.470.20">
    <property type="entry name" value="4'-phosphopantetheinyl transferase domain"/>
    <property type="match status" value="2"/>
</dbReference>
<organism evidence="3 4">
    <name type="scientific">Naumannella cuiyingiana</name>
    <dbReference type="NCBI Taxonomy" id="1347891"/>
    <lineage>
        <taxon>Bacteria</taxon>
        <taxon>Bacillati</taxon>
        <taxon>Actinomycetota</taxon>
        <taxon>Actinomycetes</taxon>
        <taxon>Propionibacteriales</taxon>
        <taxon>Propionibacteriaceae</taxon>
        <taxon>Naumannella</taxon>
    </lineage>
</organism>
<reference evidence="3 4" key="1">
    <citation type="submission" date="2020-07" db="EMBL/GenBank/DDBJ databases">
        <title>Sequencing the genomes of 1000 actinobacteria strains.</title>
        <authorList>
            <person name="Klenk H.-P."/>
        </authorList>
    </citation>
    <scope>NUCLEOTIDE SEQUENCE [LARGE SCALE GENOMIC DNA]</scope>
    <source>
        <strain evidence="3 4">DSM 103164</strain>
    </source>
</reference>
<dbReference type="GO" id="GO:0000287">
    <property type="term" value="F:magnesium ion binding"/>
    <property type="evidence" value="ECO:0007669"/>
    <property type="project" value="InterPro"/>
</dbReference>
<dbReference type="InterPro" id="IPR008278">
    <property type="entry name" value="4-PPantetheinyl_Trfase_dom"/>
</dbReference>
<dbReference type="InterPro" id="IPR037143">
    <property type="entry name" value="4-PPantetheinyl_Trfase_dom_sf"/>
</dbReference>
<dbReference type="Proteomes" id="UP000527616">
    <property type="component" value="Unassembled WGS sequence"/>
</dbReference>
<sequence length="126" mass="13255">MHFSISHSDWLAAVAVAEVPVGVDVQVLRPGFPGVLSQLDPLERAQIGPSPERLARCWTRKEAVLKAVGVGIAHGIREPHVGAAERPHQPPGFRVTDIEVPDGFCGAVAIATTAPDGPIGERNSDG</sequence>
<proteinExistence type="predicted"/>
<accession>A0A7Z0D7V7</accession>
<dbReference type="EMBL" id="JACBZS010000001">
    <property type="protein sequence ID" value="NYI70514.1"/>
    <property type="molecule type" value="Genomic_DNA"/>
</dbReference>
<evidence type="ECO:0000256" key="1">
    <source>
        <dbReference type="ARBA" id="ARBA00022679"/>
    </source>
</evidence>
<feature type="domain" description="4'-phosphopantetheinyl transferase" evidence="2">
    <location>
        <begin position="20"/>
        <end position="78"/>
    </location>
</feature>
<evidence type="ECO:0000313" key="4">
    <source>
        <dbReference type="Proteomes" id="UP000527616"/>
    </source>
</evidence>
<dbReference type="SUPFAM" id="SSF56214">
    <property type="entry name" value="4'-phosphopantetheinyl transferase"/>
    <property type="match status" value="1"/>
</dbReference>
<dbReference type="GO" id="GO:0008897">
    <property type="term" value="F:holo-[acyl-carrier-protein] synthase activity"/>
    <property type="evidence" value="ECO:0007669"/>
    <property type="project" value="InterPro"/>
</dbReference>
<dbReference type="Pfam" id="PF01648">
    <property type="entry name" value="ACPS"/>
    <property type="match status" value="1"/>
</dbReference>
<name>A0A7Z0D7V7_9ACTN</name>
<comment type="caution">
    <text evidence="3">The sequence shown here is derived from an EMBL/GenBank/DDBJ whole genome shotgun (WGS) entry which is preliminary data.</text>
</comment>